<sequence>MVTKMNALKISKDRTTVVEETSIPEFFLPNQILIKVKAVASNPTDWKHISYGIGPVGSTVGCDAAGIIIKLGRNETEQKFITDKFGYKVGDFITGVVHGASVLHPENGAFADYALLDSSICTKFTTKTTDGYEEGKKLGDIIESGSSIDSFEKAATLPVSLYTAVMVLIINLGKKLEFVDSSSEWQDANSTLLVYGGATAFALNLLQLNKLTKSFKNVVTIASSKHEKVLKSYGVTENFDYKIEGFLETIVKKYPNINVIIDAVSNENTFNDSYATAKKLYKNEKIKLINLMAWDNNKVPEDLRDVEKVDVGSTLLYCVLGLEVPFGPVTIPANEVYRKIAVENIPKLNKIVADGSLKCITIKINEKEGLEGAADAVEGIKLGKNRGEKFVARI</sequence>
<dbReference type="AlphaFoldDB" id="A0A1B7TEA4"/>
<dbReference type="Gene3D" id="3.40.50.720">
    <property type="entry name" value="NAD(P)-binding Rossmann-like Domain"/>
    <property type="match status" value="1"/>
</dbReference>
<dbReference type="SUPFAM" id="SSF50129">
    <property type="entry name" value="GroES-like"/>
    <property type="match status" value="1"/>
</dbReference>
<keyword evidence="3" id="KW-1185">Reference proteome</keyword>
<name>A0A1B7TEA4_9ASCO</name>
<gene>
    <name evidence="2" type="ORF">HANVADRAFT_52625</name>
</gene>
<dbReference type="Gene3D" id="3.90.180.10">
    <property type="entry name" value="Medium-chain alcohol dehydrogenases, catalytic domain"/>
    <property type="match status" value="1"/>
</dbReference>
<reference evidence="3" key="1">
    <citation type="journal article" date="2016" name="Proc. Natl. Acad. Sci. U.S.A.">
        <title>Comparative genomics of biotechnologically important yeasts.</title>
        <authorList>
            <person name="Riley R."/>
            <person name="Haridas S."/>
            <person name="Wolfe K.H."/>
            <person name="Lopes M.R."/>
            <person name="Hittinger C.T."/>
            <person name="Goeker M."/>
            <person name="Salamov A.A."/>
            <person name="Wisecaver J.H."/>
            <person name="Long T.M."/>
            <person name="Calvey C.H."/>
            <person name="Aerts A.L."/>
            <person name="Barry K.W."/>
            <person name="Choi C."/>
            <person name="Clum A."/>
            <person name="Coughlan A.Y."/>
            <person name="Deshpande S."/>
            <person name="Douglass A.P."/>
            <person name="Hanson S.J."/>
            <person name="Klenk H.-P."/>
            <person name="LaButti K.M."/>
            <person name="Lapidus A."/>
            <person name="Lindquist E.A."/>
            <person name="Lipzen A.M."/>
            <person name="Meier-Kolthoff J.P."/>
            <person name="Ohm R.A."/>
            <person name="Otillar R.P."/>
            <person name="Pangilinan J.L."/>
            <person name="Peng Y."/>
            <person name="Rokas A."/>
            <person name="Rosa C.A."/>
            <person name="Scheuner C."/>
            <person name="Sibirny A.A."/>
            <person name="Slot J.C."/>
            <person name="Stielow J.B."/>
            <person name="Sun H."/>
            <person name="Kurtzman C.P."/>
            <person name="Blackwell M."/>
            <person name="Grigoriev I.V."/>
            <person name="Jeffries T.W."/>
        </authorList>
    </citation>
    <scope>NUCLEOTIDE SEQUENCE [LARGE SCALE GENOMIC DNA]</scope>
    <source>
        <strain evidence="3">NRRL Y-1626</strain>
    </source>
</reference>
<evidence type="ECO:0000313" key="3">
    <source>
        <dbReference type="Proteomes" id="UP000092321"/>
    </source>
</evidence>
<dbReference type="InterPro" id="IPR013154">
    <property type="entry name" value="ADH-like_N"/>
</dbReference>
<organism evidence="2 3">
    <name type="scientific">Hanseniaspora valbyensis NRRL Y-1626</name>
    <dbReference type="NCBI Taxonomy" id="766949"/>
    <lineage>
        <taxon>Eukaryota</taxon>
        <taxon>Fungi</taxon>
        <taxon>Dikarya</taxon>
        <taxon>Ascomycota</taxon>
        <taxon>Saccharomycotina</taxon>
        <taxon>Saccharomycetes</taxon>
        <taxon>Saccharomycodales</taxon>
        <taxon>Saccharomycodaceae</taxon>
        <taxon>Hanseniaspora</taxon>
    </lineage>
</organism>
<proteinExistence type="predicted"/>
<dbReference type="PANTHER" id="PTHR45348:SF2">
    <property type="entry name" value="ZINC-TYPE ALCOHOL DEHYDROGENASE-LIKE PROTEIN C2E1P3.01"/>
    <property type="match status" value="1"/>
</dbReference>
<dbReference type="InterPro" id="IPR036291">
    <property type="entry name" value="NAD(P)-bd_dom_sf"/>
</dbReference>
<dbReference type="Pfam" id="PF08240">
    <property type="entry name" value="ADH_N"/>
    <property type="match status" value="1"/>
</dbReference>
<dbReference type="OrthoDB" id="9992527at2759"/>
<feature type="domain" description="Alcohol dehydrogenase-like N-terminal" evidence="1">
    <location>
        <begin position="29"/>
        <end position="123"/>
    </location>
</feature>
<dbReference type="InterPro" id="IPR047122">
    <property type="entry name" value="Trans-enoyl_RdTase-like"/>
</dbReference>
<dbReference type="SUPFAM" id="SSF51735">
    <property type="entry name" value="NAD(P)-binding Rossmann-fold domains"/>
    <property type="match status" value="1"/>
</dbReference>
<dbReference type="EMBL" id="LXPE01000011">
    <property type="protein sequence ID" value="OBA27089.1"/>
    <property type="molecule type" value="Genomic_DNA"/>
</dbReference>
<protein>
    <submittedName>
        <fullName evidence="2">GroES-like protein</fullName>
    </submittedName>
</protein>
<dbReference type="PANTHER" id="PTHR45348">
    <property type="entry name" value="HYPOTHETICAL OXIDOREDUCTASE (EUROFUNG)"/>
    <property type="match status" value="1"/>
</dbReference>
<evidence type="ECO:0000313" key="2">
    <source>
        <dbReference type="EMBL" id="OBA27089.1"/>
    </source>
</evidence>
<comment type="caution">
    <text evidence="2">The sequence shown here is derived from an EMBL/GenBank/DDBJ whole genome shotgun (WGS) entry which is preliminary data.</text>
</comment>
<dbReference type="GO" id="GO:0016651">
    <property type="term" value="F:oxidoreductase activity, acting on NAD(P)H"/>
    <property type="evidence" value="ECO:0007669"/>
    <property type="project" value="InterPro"/>
</dbReference>
<accession>A0A1B7TEA4</accession>
<evidence type="ECO:0000259" key="1">
    <source>
        <dbReference type="Pfam" id="PF08240"/>
    </source>
</evidence>
<dbReference type="InterPro" id="IPR011032">
    <property type="entry name" value="GroES-like_sf"/>
</dbReference>
<dbReference type="CDD" id="cd08249">
    <property type="entry name" value="enoyl_reductase_like"/>
    <property type="match status" value="1"/>
</dbReference>
<dbReference type="Proteomes" id="UP000092321">
    <property type="component" value="Unassembled WGS sequence"/>
</dbReference>